<gene>
    <name evidence="2" type="ORF">CAPTEDRAFT_196829</name>
</gene>
<dbReference type="EMBL" id="KB292234">
    <property type="protein sequence ID" value="ELU17906.1"/>
    <property type="molecule type" value="Genomic_DNA"/>
</dbReference>
<keyword evidence="1" id="KW-0732">Signal</keyword>
<feature type="signal peptide" evidence="1">
    <location>
        <begin position="1"/>
        <end position="21"/>
    </location>
</feature>
<reference evidence="3" key="3">
    <citation type="submission" date="2015-06" db="UniProtKB">
        <authorList>
            <consortium name="EnsemblMetazoa"/>
        </authorList>
    </citation>
    <scope>IDENTIFICATION</scope>
</reference>
<evidence type="ECO:0000256" key="1">
    <source>
        <dbReference type="SAM" id="SignalP"/>
    </source>
</evidence>
<protein>
    <submittedName>
        <fullName evidence="2 3">Uncharacterized protein</fullName>
    </submittedName>
</protein>
<dbReference type="EnsemblMetazoa" id="CapteT196829">
    <property type="protein sequence ID" value="CapteP196829"/>
    <property type="gene ID" value="CapteG196829"/>
</dbReference>
<proteinExistence type="predicted"/>
<sequence>MAKEVVLYAVILVLMPGVLDATNPGVKLKISQAGLNYALNNTHFGENHTFASKKLRKSQFSLSYQYDWHNTHCDYRDTGRCWKAKKAAKPAWAANLENFKENFKEIHIREILMFTVISTTNNRNRRRSPFLTNCLAFKKHLMRKNYSDFKFAAFLVFISKESDI</sequence>
<dbReference type="EMBL" id="AMQN01003903">
    <property type="status" value="NOT_ANNOTATED_CDS"/>
    <property type="molecule type" value="Genomic_DNA"/>
</dbReference>
<dbReference type="AlphaFoldDB" id="R7VL26"/>
<keyword evidence="4" id="KW-1185">Reference proteome</keyword>
<reference evidence="4" key="1">
    <citation type="submission" date="2012-12" db="EMBL/GenBank/DDBJ databases">
        <authorList>
            <person name="Hellsten U."/>
            <person name="Grimwood J."/>
            <person name="Chapman J.A."/>
            <person name="Shapiro H."/>
            <person name="Aerts A."/>
            <person name="Otillar R.P."/>
            <person name="Terry A.Y."/>
            <person name="Boore J.L."/>
            <person name="Simakov O."/>
            <person name="Marletaz F."/>
            <person name="Cho S.-J."/>
            <person name="Edsinger-Gonzales E."/>
            <person name="Havlak P."/>
            <person name="Kuo D.-H."/>
            <person name="Larsson T."/>
            <person name="Lv J."/>
            <person name="Arendt D."/>
            <person name="Savage R."/>
            <person name="Osoegawa K."/>
            <person name="de Jong P."/>
            <person name="Lindberg D.R."/>
            <person name="Seaver E.C."/>
            <person name="Weisblat D.A."/>
            <person name="Putnam N.H."/>
            <person name="Grigoriev I.V."/>
            <person name="Rokhsar D.S."/>
        </authorList>
    </citation>
    <scope>NUCLEOTIDE SEQUENCE</scope>
    <source>
        <strain evidence="4">I ESC-2004</strain>
    </source>
</reference>
<organism evidence="2">
    <name type="scientific">Capitella teleta</name>
    <name type="common">Polychaete worm</name>
    <dbReference type="NCBI Taxonomy" id="283909"/>
    <lineage>
        <taxon>Eukaryota</taxon>
        <taxon>Metazoa</taxon>
        <taxon>Spiralia</taxon>
        <taxon>Lophotrochozoa</taxon>
        <taxon>Annelida</taxon>
        <taxon>Polychaeta</taxon>
        <taxon>Sedentaria</taxon>
        <taxon>Scolecida</taxon>
        <taxon>Capitellidae</taxon>
        <taxon>Capitella</taxon>
    </lineage>
</organism>
<evidence type="ECO:0000313" key="3">
    <source>
        <dbReference type="EnsemblMetazoa" id="CapteP196829"/>
    </source>
</evidence>
<evidence type="ECO:0000313" key="4">
    <source>
        <dbReference type="Proteomes" id="UP000014760"/>
    </source>
</evidence>
<dbReference type="HOGENOM" id="CLU_1620587_0_0_1"/>
<accession>R7VL26</accession>
<feature type="chain" id="PRO_5008789165" evidence="1">
    <location>
        <begin position="22"/>
        <end position="164"/>
    </location>
</feature>
<dbReference type="Proteomes" id="UP000014760">
    <property type="component" value="Unassembled WGS sequence"/>
</dbReference>
<evidence type="ECO:0000313" key="2">
    <source>
        <dbReference type="EMBL" id="ELU17906.1"/>
    </source>
</evidence>
<reference evidence="2 4" key="2">
    <citation type="journal article" date="2013" name="Nature">
        <title>Insights into bilaterian evolution from three spiralian genomes.</title>
        <authorList>
            <person name="Simakov O."/>
            <person name="Marletaz F."/>
            <person name="Cho S.J."/>
            <person name="Edsinger-Gonzales E."/>
            <person name="Havlak P."/>
            <person name="Hellsten U."/>
            <person name="Kuo D.H."/>
            <person name="Larsson T."/>
            <person name="Lv J."/>
            <person name="Arendt D."/>
            <person name="Savage R."/>
            <person name="Osoegawa K."/>
            <person name="de Jong P."/>
            <person name="Grimwood J."/>
            <person name="Chapman J.A."/>
            <person name="Shapiro H."/>
            <person name="Aerts A."/>
            <person name="Otillar R.P."/>
            <person name="Terry A.Y."/>
            <person name="Boore J.L."/>
            <person name="Grigoriev I.V."/>
            <person name="Lindberg D.R."/>
            <person name="Seaver E.C."/>
            <person name="Weisblat D.A."/>
            <person name="Putnam N.H."/>
            <person name="Rokhsar D.S."/>
        </authorList>
    </citation>
    <scope>NUCLEOTIDE SEQUENCE</scope>
    <source>
        <strain evidence="2 4">I ESC-2004</strain>
    </source>
</reference>
<name>R7VL26_CAPTE</name>